<name>A0A348G3C2_9HYPH</name>
<dbReference type="InterPro" id="IPR036849">
    <property type="entry name" value="Enolase-like_C_sf"/>
</dbReference>
<proteinExistence type="predicted"/>
<dbReference type="SMART" id="SM00922">
    <property type="entry name" value="MR_MLE"/>
    <property type="match status" value="1"/>
</dbReference>
<dbReference type="Gene3D" id="3.20.20.120">
    <property type="entry name" value="Enolase-like C-terminal domain"/>
    <property type="match status" value="1"/>
</dbReference>
<gene>
    <name evidence="3" type="ORF">BLTE_27400</name>
</gene>
<dbReference type="AlphaFoldDB" id="A0A348G3C2"/>
<protein>
    <recommendedName>
        <fullName evidence="2">Mandelate racemase/muconate lactonizing enzyme C-terminal domain-containing protein</fullName>
    </recommendedName>
</protein>
<dbReference type="GO" id="GO:0003824">
    <property type="term" value="F:catalytic activity"/>
    <property type="evidence" value="ECO:0007669"/>
    <property type="project" value="UniProtKB-ARBA"/>
</dbReference>
<dbReference type="Gene3D" id="3.30.390.10">
    <property type="entry name" value="Enolase-like, N-terminal domain"/>
    <property type="match status" value="1"/>
</dbReference>
<dbReference type="InterPro" id="IPR013342">
    <property type="entry name" value="Mandelate_racemase_C"/>
</dbReference>
<evidence type="ECO:0000313" key="3">
    <source>
        <dbReference type="EMBL" id="BBF94055.1"/>
    </source>
</evidence>
<sequence length="366" mass="36944">MGVLVLDVAPPCRRPAGTLMVRGVPRPREAVRFSLLDRDGLTGRGEALPLPGFTPDSAEAAACALEAVAARAAAAGGLAVPETGAPAERIAAALAPFDALLAPSPSARFALECALLDILSRRAGLAAAAWLAKGQPLQCVPVSVLLPDDETAIDAAAEAAARGHGVLKLKIALPHRSPAEEDAHIAAVRAAIEAVRPGSVRLRLDANGALPASEVTARLAALARFGIEIVEEPCAGPALLALPALPLPWAADESLADPMLAERLMNLPPSRGPAALVLKPALLGLCRCLELAEAATARGLGLIVTHAFDGDLGFAAACALAAALPAAPWPCGLAPHAGLSHPWPEGPVLAESCGIGLAIPGVEAAP</sequence>
<evidence type="ECO:0000256" key="1">
    <source>
        <dbReference type="ARBA" id="ARBA00022723"/>
    </source>
</evidence>
<dbReference type="SFLD" id="SFLDS00001">
    <property type="entry name" value="Enolase"/>
    <property type="match status" value="1"/>
</dbReference>
<reference evidence="3 4" key="1">
    <citation type="submission" date="2018-08" db="EMBL/GenBank/DDBJ databases">
        <title>Complete genome sequencing of Blastochloris tepida GI.</title>
        <authorList>
            <person name="Tsukatani Y."/>
            <person name="Mori H."/>
        </authorList>
    </citation>
    <scope>NUCLEOTIDE SEQUENCE [LARGE SCALE GENOMIC DNA]</scope>
    <source>
        <strain evidence="3 4">GI</strain>
    </source>
</reference>
<dbReference type="Pfam" id="PF13378">
    <property type="entry name" value="MR_MLE_C"/>
    <property type="match status" value="1"/>
</dbReference>
<dbReference type="EMBL" id="AP018907">
    <property type="protein sequence ID" value="BBF94055.1"/>
    <property type="molecule type" value="Genomic_DNA"/>
</dbReference>
<keyword evidence="4" id="KW-1185">Reference proteome</keyword>
<dbReference type="KEGG" id="blag:BLTE_27400"/>
<dbReference type="Proteomes" id="UP000266934">
    <property type="component" value="Chromosome"/>
</dbReference>
<dbReference type="RefSeq" id="WP_160140616.1">
    <property type="nucleotide sequence ID" value="NZ_AP018907.1"/>
</dbReference>
<dbReference type="OrthoDB" id="9775913at2"/>
<feature type="domain" description="Mandelate racemase/muconate lactonizing enzyme C-terminal" evidence="2">
    <location>
        <begin position="149"/>
        <end position="248"/>
    </location>
</feature>
<keyword evidence="1" id="KW-0479">Metal-binding</keyword>
<organism evidence="3 4">
    <name type="scientific">Blastochloris tepida</name>
    <dbReference type="NCBI Taxonomy" id="2233851"/>
    <lineage>
        <taxon>Bacteria</taxon>
        <taxon>Pseudomonadati</taxon>
        <taxon>Pseudomonadota</taxon>
        <taxon>Alphaproteobacteria</taxon>
        <taxon>Hyphomicrobiales</taxon>
        <taxon>Blastochloridaceae</taxon>
        <taxon>Blastochloris</taxon>
    </lineage>
</organism>
<accession>A0A348G3C2</accession>
<dbReference type="PANTHER" id="PTHR48073:SF2">
    <property type="entry name" value="O-SUCCINYLBENZOATE SYNTHASE"/>
    <property type="match status" value="1"/>
</dbReference>
<dbReference type="PANTHER" id="PTHR48073">
    <property type="entry name" value="O-SUCCINYLBENZOATE SYNTHASE-RELATED"/>
    <property type="match status" value="1"/>
</dbReference>
<dbReference type="InterPro" id="IPR029065">
    <property type="entry name" value="Enolase_C-like"/>
</dbReference>
<dbReference type="InterPro" id="IPR029017">
    <property type="entry name" value="Enolase-like_N"/>
</dbReference>
<dbReference type="SFLD" id="SFLDG00180">
    <property type="entry name" value="muconate_cycloisomerase"/>
    <property type="match status" value="1"/>
</dbReference>
<evidence type="ECO:0000313" key="4">
    <source>
        <dbReference type="Proteomes" id="UP000266934"/>
    </source>
</evidence>
<evidence type="ECO:0000259" key="2">
    <source>
        <dbReference type="SMART" id="SM00922"/>
    </source>
</evidence>
<dbReference type="SUPFAM" id="SSF54826">
    <property type="entry name" value="Enolase N-terminal domain-like"/>
    <property type="match status" value="1"/>
</dbReference>
<dbReference type="SFLD" id="SFLDF00009">
    <property type="entry name" value="o-succinylbenzoate_synthase"/>
    <property type="match status" value="1"/>
</dbReference>
<dbReference type="SUPFAM" id="SSF51604">
    <property type="entry name" value="Enolase C-terminal domain-like"/>
    <property type="match status" value="1"/>
</dbReference>
<dbReference type="GO" id="GO:0046872">
    <property type="term" value="F:metal ion binding"/>
    <property type="evidence" value="ECO:0007669"/>
    <property type="project" value="UniProtKB-KW"/>
</dbReference>